<evidence type="ECO:0000256" key="5">
    <source>
        <dbReference type="ARBA" id="ARBA00022490"/>
    </source>
</evidence>
<dbReference type="FunFam" id="2.70.98.10:FF:000003">
    <property type="entry name" value="Aldose 1-epimerase"/>
    <property type="match status" value="1"/>
</dbReference>
<sequence length="349" mass="38235">MPQVSSKEFGKVQGKPVELYTLTNDSGAKAEIITLGGTLVSLYMPDKNGKLDDIVLGFGNLEQYLTDSPYFGANIGRAANRIAGGKFTLEGSEYQLAVNNGPNALHGGEEGFNMKIWDAEGYTSGDSACLKLTYTSPDGEENYPGEMNVEAVYSLTGSNELKIDFNASCDKTTIVNLTHHSYFNLAGHNSGKIYDHNLKIEADQYTPVDENMIPTGQLKPVEGTFLDFRSPKRIGEDAEEAAKEYTSGFDHNFALNKPENEYGLAASVYDPKSGRKMDVYTDQPGLQFYAANFVENLKGKQGALYNPHCGLCLEPQKFPNAINIPSFASPVLKKGEIYKHSISYSFSTE</sequence>
<dbReference type="KEGG" id="pbu:L21SP3_01140"/>
<dbReference type="GO" id="GO:0030246">
    <property type="term" value="F:carbohydrate binding"/>
    <property type="evidence" value="ECO:0007669"/>
    <property type="project" value="InterPro"/>
</dbReference>
<keyword evidence="8 9" id="KW-0119">Carbohydrate metabolism</keyword>
<evidence type="ECO:0000256" key="3">
    <source>
        <dbReference type="ARBA" id="ARBA00006206"/>
    </source>
</evidence>
<dbReference type="InterPro" id="IPR011013">
    <property type="entry name" value="Gal_mutarotase_sf_dom"/>
</dbReference>
<dbReference type="InterPro" id="IPR008183">
    <property type="entry name" value="Aldose_1/G6P_1-epimerase"/>
</dbReference>
<dbReference type="PIRSF" id="PIRSF005096">
    <property type="entry name" value="GALM"/>
    <property type="match status" value="1"/>
</dbReference>
<evidence type="ECO:0000256" key="6">
    <source>
        <dbReference type="ARBA" id="ARBA00022553"/>
    </source>
</evidence>
<proteinExistence type="inferred from homology"/>
<evidence type="ECO:0000256" key="1">
    <source>
        <dbReference type="ARBA" id="ARBA00004496"/>
    </source>
</evidence>
<dbReference type="InterPro" id="IPR014718">
    <property type="entry name" value="GH-type_carb-bd"/>
</dbReference>
<dbReference type="GO" id="GO:0033499">
    <property type="term" value="P:galactose catabolic process via UDP-galactose, Leloir pathway"/>
    <property type="evidence" value="ECO:0007669"/>
    <property type="project" value="TreeGrafter"/>
</dbReference>
<keyword evidence="7 9" id="KW-0413">Isomerase</keyword>
<feature type="binding site" evidence="12">
    <location>
        <begin position="180"/>
        <end position="182"/>
    </location>
    <ligand>
        <name>beta-D-galactose</name>
        <dbReference type="ChEBI" id="CHEBI:27667"/>
    </ligand>
</feature>
<dbReference type="InterPro" id="IPR047215">
    <property type="entry name" value="Galactose_mutarotase-like"/>
</dbReference>
<dbReference type="EC" id="5.1.3.3" evidence="9"/>
<dbReference type="Proteomes" id="UP000188273">
    <property type="component" value="Chromosome"/>
</dbReference>
<gene>
    <name evidence="13" type="primary">mro_1</name>
    <name evidence="13" type="ORF">L21SP3_01140</name>
</gene>
<dbReference type="GO" id="GO:0004034">
    <property type="term" value="F:aldose 1-epimerase activity"/>
    <property type="evidence" value="ECO:0007669"/>
    <property type="project" value="UniProtKB-EC"/>
</dbReference>
<evidence type="ECO:0000313" key="13">
    <source>
        <dbReference type="EMBL" id="AQQ09336.1"/>
    </source>
</evidence>
<evidence type="ECO:0000256" key="7">
    <source>
        <dbReference type="ARBA" id="ARBA00023235"/>
    </source>
</evidence>
<dbReference type="GO" id="GO:0005737">
    <property type="term" value="C:cytoplasm"/>
    <property type="evidence" value="ECO:0007669"/>
    <property type="project" value="UniProtKB-SubCell"/>
</dbReference>
<dbReference type="AlphaFoldDB" id="A0A1Q2HQ05"/>
<evidence type="ECO:0000256" key="11">
    <source>
        <dbReference type="PIRSR" id="PIRSR005096-2"/>
    </source>
</evidence>
<comment type="catalytic activity">
    <reaction evidence="9">
        <text>alpha-D-glucose = beta-D-glucose</text>
        <dbReference type="Rhea" id="RHEA:10264"/>
        <dbReference type="ChEBI" id="CHEBI:15903"/>
        <dbReference type="ChEBI" id="CHEBI:17925"/>
        <dbReference type="EC" id="5.1.3.3"/>
    </reaction>
</comment>
<evidence type="ECO:0000256" key="12">
    <source>
        <dbReference type="PIRSR" id="PIRSR005096-3"/>
    </source>
</evidence>
<protein>
    <recommendedName>
        <fullName evidence="9">Aldose 1-epimerase</fullName>
        <ecNumber evidence="9">5.1.3.3</ecNumber>
    </recommendedName>
</protein>
<dbReference type="GO" id="GO:0006006">
    <property type="term" value="P:glucose metabolic process"/>
    <property type="evidence" value="ECO:0007669"/>
    <property type="project" value="TreeGrafter"/>
</dbReference>
<dbReference type="NCBIfam" id="NF008277">
    <property type="entry name" value="PRK11055.1"/>
    <property type="match status" value="1"/>
</dbReference>
<feature type="active site" description="Proton acceptor" evidence="10">
    <location>
        <position position="314"/>
    </location>
</feature>
<dbReference type="PANTHER" id="PTHR10091">
    <property type="entry name" value="ALDOSE-1-EPIMERASE"/>
    <property type="match status" value="1"/>
</dbReference>
<evidence type="ECO:0000256" key="10">
    <source>
        <dbReference type="PIRSR" id="PIRSR005096-1"/>
    </source>
</evidence>
<feature type="binding site" evidence="11">
    <location>
        <position position="250"/>
    </location>
    <ligand>
        <name>beta-D-galactose</name>
        <dbReference type="ChEBI" id="CHEBI:27667"/>
    </ligand>
</feature>
<dbReference type="STRING" id="1940790.L21SP3_01140"/>
<comment type="subcellular location">
    <subcellularLocation>
        <location evidence="1">Cytoplasm</location>
    </subcellularLocation>
</comment>
<evidence type="ECO:0000313" key="14">
    <source>
        <dbReference type="Proteomes" id="UP000188273"/>
    </source>
</evidence>
<accession>A0A1Q2HQ05</accession>
<dbReference type="Pfam" id="PF01263">
    <property type="entry name" value="Aldose_epim"/>
    <property type="match status" value="1"/>
</dbReference>
<comment type="similarity">
    <text evidence="3 9">Belongs to the aldose epimerase family.</text>
</comment>
<dbReference type="EMBL" id="CP019633">
    <property type="protein sequence ID" value="AQQ09336.1"/>
    <property type="molecule type" value="Genomic_DNA"/>
</dbReference>
<evidence type="ECO:0000256" key="9">
    <source>
        <dbReference type="PIRNR" id="PIRNR005096"/>
    </source>
</evidence>
<dbReference type="Gene3D" id="2.70.98.10">
    <property type="match status" value="1"/>
</dbReference>
<keyword evidence="5" id="KW-0963">Cytoplasm</keyword>
<evidence type="ECO:0000256" key="2">
    <source>
        <dbReference type="ARBA" id="ARBA00005028"/>
    </source>
</evidence>
<keyword evidence="6" id="KW-0597">Phosphoprotein</keyword>
<dbReference type="InterPro" id="IPR015443">
    <property type="entry name" value="Aldose_1-epimerase"/>
</dbReference>
<feature type="binding site" evidence="12">
    <location>
        <begin position="80"/>
        <end position="81"/>
    </location>
    <ligand>
        <name>beta-D-galactose</name>
        <dbReference type="ChEBI" id="CHEBI:27667"/>
    </ligand>
</feature>
<keyword evidence="14" id="KW-1185">Reference proteome</keyword>
<feature type="active site" description="Proton donor" evidence="10">
    <location>
        <position position="180"/>
    </location>
</feature>
<dbReference type="CDD" id="cd09019">
    <property type="entry name" value="galactose_mutarotase_like"/>
    <property type="match status" value="1"/>
</dbReference>
<dbReference type="PANTHER" id="PTHR10091:SF0">
    <property type="entry name" value="GALACTOSE MUTAROTASE"/>
    <property type="match status" value="1"/>
</dbReference>
<comment type="pathway">
    <text evidence="2 9">Carbohydrate metabolism; hexose metabolism.</text>
</comment>
<reference evidence="14" key="1">
    <citation type="submission" date="2017-02" db="EMBL/GenBank/DDBJ databases">
        <title>Comparative genomics and description of representatives of a novel lineage of planctomycetes thriving in anoxic sediments.</title>
        <authorList>
            <person name="Spring S."/>
            <person name="Bunk B."/>
            <person name="Sproer C."/>
            <person name="Klenk H.-P."/>
        </authorList>
    </citation>
    <scope>NUCLEOTIDE SEQUENCE [LARGE SCALE GENOMIC DNA]</scope>
    <source>
        <strain evidence="14">L21-RPul-D3</strain>
    </source>
</reference>
<evidence type="ECO:0000256" key="4">
    <source>
        <dbReference type="ARBA" id="ARBA00011245"/>
    </source>
</evidence>
<dbReference type="RefSeq" id="WP_077539931.1">
    <property type="nucleotide sequence ID" value="NZ_CP019633.1"/>
</dbReference>
<name>A0A1Q2HQ05_9BACT</name>
<evidence type="ECO:0000256" key="8">
    <source>
        <dbReference type="ARBA" id="ARBA00023277"/>
    </source>
</evidence>
<comment type="subunit">
    <text evidence="4">Monomer.</text>
</comment>
<organism evidence="13 14">
    <name type="scientific">Sedimentisphaera cyanobacteriorum</name>
    <dbReference type="NCBI Taxonomy" id="1940790"/>
    <lineage>
        <taxon>Bacteria</taxon>
        <taxon>Pseudomonadati</taxon>
        <taxon>Planctomycetota</taxon>
        <taxon>Phycisphaerae</taxon>
        <taxon>Sedimentisphaerales</taxon>
        <taxon>Sedimentisphaeraceae</taxon>
        <taxon>Sedimentisphaera</taxon>
    </lineage>
</organism>
<dbReference type="UniPathway" id="UPA00242"/>
<dbReference type="SUPFAM" id="SSF74650">
    <property type="entry name" value="Galactose mutarotase-like"/>
    <property type="match status" value="1"/>
</dbReference>
<dbReference type="OrthoDB" id="9779408at2"/>